<accession>A0ABT5FQT7</accession>
<dbReference type="PANTHER" id="PTHR37422">
    <property type="entry name" value="TEICHURONIC ACID BIOSYNTHESIS PROTEIN TUAE"/>
    <property type="match status" value="1"/>
</dbReference>
<name>A0ABT5FQT7_9ACTN</name>
<dbReference type="RefSeq" id="WP_272175010.1">
    <property type="nucleotide sequence ID" value="NZ_JAQOSK010000003.1"/>
</dbReference>
<keyword evidence="4 6" id="KW-0472">Membrane</keyword>
<comment type="caution">
    <text evidence="8">The sequence shown here is derived from an EMBL/GenBank/DDBJ whole genome shotgun (WGS) entry which is preliminary data.</text>
</comment>
<feature type="transmembrane region" description="Helical" evidence="6">
    <location>
        <begin position="316"/>
        <end position="336"/>
    </location>
</feature>
<dbReference type="GO" id="GO:0016874">
    <property type="term" value="F:ligase activity"/>
    <property type="evidence" value="ECO:0007669"/>
    <property type="project" value="UniProtKB-KW"/>
</dbReference>
<evidence type="ECO:0000256" key="5">
    <source>
        <dbReference type="SAM" id="MobiDB-lite"/>
    </source>
</evidence>
<evidence type="ECO:0000256" key="1">
    <source>
        <dbReference type="ARBA" id="ARBA00004141"/>
    </source>
</evidence>
<protein>
    <submittedName>
        <fullName evidence="8">O-antigen ligase family protein</fullName>
    </submittedName>
</protein>
<dbReference type="PANTHER" id="PTHR37422:SF13">
    <property type="entry name" value="LIPOPOLYSACCHARIDE BIOSYNTHESIS PROTEIN PA4999-RELATED"/>
    <property type="match status" value="1"/>
</dbReference>
<feature type="transmembrane region" description="Helical" evidence="6">
    <location>
        <begin position="266"/>
        <end position="285"/>
    </location>
</feature>
<feature type="region of interest" description="Disordered" evidence="5">
    <location>
        <begin position="334"/>
        <end position="355"/>
    </location>
</feature>
<feature type="transmembrane region" description="Helical" evidence="6">
    <location>
        <begin position="292"/>
        <end position="310"/>
    </location>
</feature>
<evidence type="ECO:0000256" key="6">
    <source>
        <dbReference type="SAM" id="Phobius"/>
    </source>
</evidence>
<keyword evidence="2 6" id="KW-0812">Transmembrane</keyword>
<evidence type="ECO:0000313" key="9">
    <source>
        <dbReference type="Proteomes" id="UP001221328"/>
    </source>
</evidence>
<organism evidence="8 9">
    <name type="scientific">Streptomyces gilvifuscus</name>
    <dbReference type="NCBI Taxonomy" id="1550617"/>
    <lineage>
        <taxon>Bacteria</taxon>
        <taxon>Bacillati</taxon>
        <taxon>Actinomycetota</taxon>
        <taxon>Actinomycetes</taxon>
        <taxon>Kitasatosporales</taxon>
        <taxon>Streptomycetaceae</taxon>
        <taxon>Streptomyces</taxon>
    </lineage>
</organism>
<feature type="transmembrane region" description="Helical" evidence="6">
    <location>
        <begin position="130"/>
        <end position="160"/>
    </location>
</feature>
<dbReference type="InterPro" id="IPR007016">
    <property type="entry name" value="O-antigen_ligase-rel_domated"/>
</dbReference>
<keyword evidence="9" id="KW-1185">Reference proteome</keyword>
<feature type="transmembrane region" description="Helical" evidence="6">
    <location>
        <begin position="172"/>
        <end position="193"/>
    </location>
</feature>
<sequence length="355" mass="35210">MTSVAGPGEDGDRRNVSDAAGVVALGGCATWSLITATAHDGRPEGVLLAVLAVAAGYAAGRICGALLPVAAMCAGALAGLVLMLVVPRLAAGPQIDAPLGHAGGTAALLTLCTGAACCAAWEAGSPTLRFALGALAAGITVAAPVLGSVSGFIGCTAVLLCSLAAGRMRGRALGMAGLALGAAAAGLLTWAVAAGSLPGGLTASLQAELTPHRLRLWHDALRLSRDNAALGVGPGRFGEVSTTATRTLFPDGKPHSALLQQAAEQGVVGVLLLAAVFGWLLYTLWRSPRPTPVVLTAGAALTLVAAIASVGNALSFTAVSVGAGLLAGLATARPLADDPPRQETRARRRDDRLTP</sequence>
<evidence type="ECO:0000256" key="2">
    <source>
        <dbReference type="ARBA" id="ARBA00022692"/>
    </source>
</evidence>
<evidence type="ECO:0000313" key="8">
    <source>
        <dbReference type="EMBL" id="MDC2954927.1"/>
    </source>
</evidence>
<evidence type="ECO:0000256" key="4">
    <source>
        <dbReference type="ARBA" id="ARBA00023136"/>
    </source>
</evidence>
<feature type="compositionally biased region" description="Basic and acidic residues" evidence="5">
    <location>
        <begin position="335"/>
        <end position="355"/>
    </location>
</feature>
<dbReference type="EMBL" id="JAQOSK010000003">
    <property type="protein sequence ID" value="MDC2954927.1"/>
    <property type="molecule type" value="Genomic_DNA"/>
</dbReference>
<reference evidence="8 9" key="1">
    <citation type="journal article" date="2015" name="Int. J. Syst. Evol. Microbiol.">
        <title>Streptomyces gilvifuscus sp. nov., an actinomycete that produces antibacterial compounds isolated from soil.</title>
        <authorList>
            <person name="Nguyen T.M."/>
            <person name="Kim J."/>
        </authorList>
    </citation>
    <scope>NUCLEOTIDE SEQUENCE [LARGE SCALE GENOMIC DNA]</scope>
    <source>
        <strain evidence="8 9">T113</strain>
    </source>
</reference>
<feature type="transmembrane region" description="Helical" evidence="6">
    <location>
        <begin position="68"/>
        <end position="90"/>
    </location>
</feature>
<gene>
    <name evidence="8" type="ORF">PO587_10665</name>
</gene>
<keyword evidence="3 6" id="KW-1133">Transmembrane helix</keyword>
<dbReference type="Proteomes" id="UP001221328">
    <property type="component" value="Unassembled WGS sequence"/>
</dbReference>
<comment type="subcellular location">
    <subcellularLocation>
        <location evidence="1">Membrane</location>
        <topology evidence="1">Multi-pass membrane protein</topology>
    </subcellularLocation>
</comment>
<feature type="transmembrane region" description="Helical" evidence="6">
    <location>
        <begin position="102"/>
        <end position="124"/>
    </location>
</feature>
<keyword evidence="8" id="KW-0436">Ligase</keyword>
<evidence type="ECO:0000256" key="3">
    <source>
        <dbReference type="ARBA" id="ARBA00022989"/>
    </source>
</evidence>
<dbReference type="Pfam" id="PF04932">
    <property type="entry name" value="Wzy_C"/>
    <property type="match status" value="1"/>
</dbReference>
<proteinExistence type="predicted"/>
<evidence type="ECO:0000259" key="7">
    <source>
        <dbReference type="Pfam" id="PF04932"/>
    </source>
</evidence>
<dbReference type="InterPro" id="IPR051533">
    <property type="entry name" value="WaaL-like"/>
</dbReference>
<feature type="domain" description="O-antigen ligase-related" evidence="7">
    <location>
        <begin position="138"/>
        <end position="273"/>
    </location>
</feature>